<comment type="caution">
    <text evidence="3">The sequence shown here is derived from an EMBL/GenBank/DDBJ whole genome shotgun (WGS) entry which is preliminary data.</text>
</comment>
<dbReference type="Proteomes" id="UP000711178">
    <property type="component" value="Unassembled WGS sequence"/>
</dbReference>
<dbReference type="InterPro" id="IPR003313">
    <property type="entry name" value="AraC-bd"/>
</dbReference>
<evidence type="ECO:0000313" key="3">
    <source>
        <dbReference type="EMBL" id="MBW8289097.1"/>
    </source>
</evidence>
<organism evidence="3 4">
    <name type="scientific">Chromobacterium subtsugae</name>
    <dbReference type="NCBI Taxonomy" id="251747"/>
    <lineage>
        <taxon>Bacteria</taxon>
        <taxon>Pseudomonadati</taxon>
        <taxon>Pseudomonadota</taxon>
        <taxon>Betaproteobacteria</taxon>
        <taxon>Neisseriales</taxon>
        <taxon>Chromobacteriaceae</taxon>
        <taxon>Chromobacterium</taxon>
    </lineage>
</organism>
<evidence type="ECO:0000259" key="2">
    <source>
        <dbReference type="Pfam" id="PF02311"/>
    </source>
</evidence>
<evidence type="ECO:0000256" key="1">
    <source>
        <dbReference type="ARBA" id="ARBA00023125"/>
    </source>
</evidence>
<evidence type="ECO:0000313" key="4">
    <source>
        <dbReference type="Proteomes" id="UP000711178"/>
    </source>
</evidence>
<reference evidence="3 4" key="1">
    <citation type="submission" date="2021-05" db="EMBL/GenBank/DDBJ databases">
        <title>Draft Whole Genome Sequencing Of Biosensor Chromobacterium violaceum Strain CV026 Reveals A Regulatory RNA In Chromobacterium violaceum Phenotype Regulatory Network.</title>
        <authorList>
            <person name="Hong K.W."/>
            <person name="Chan K.G."/>
            <person name="Chang C.-Y."/>
        </authorList>
    </citation>
    <scope>NUCLEOTIDE SEQUENCE [LARGE SCALE GENOMIC DNA]</scope>
    <source>
        <strain evidence="3 4">ATCC 31532</strain>
    </source>
</reference>
<dbReference type="Pfam" id="PF02311">
    <property type="entry name" value="AraC_binding"/>
    <property type="match status" value="1"/>
</dbReference>
<dbReference type="Gene3D" id="2.60.120.10">
    <property type="entry name" value="Jelly Rolls"/>
    <property type="match status" value="1"/>
</dbReference>
<sequence length="236" mass="26235">MEMFDIRQPLSRHHLDQRFPSCLHVPAGVQETRIEPGCTAYGFVQQGQMLVSHAGLNQMLHAGMFFSIPGPALLSPFVGLVGIRQDYHGAPLYGGPIERLGRLKYIDGCSDSLLISPMIKGDPCLNYLYVPPHLHQTAHTHPSVRIGIIIEGEGYCLTEQERLELVAGKIFVLPADEIHSFHTEHSPLRIVIYHPDSDFGPTHEEHPMINRTLVDGVSLAGDNPYRTSKIAEYVAN</sequence>
<gene>
    <name evidence="3" type="ORF">KIF53_15800</name>
</gene>
<proteinExistence type="predicted"/>
<dbReference type="RefSeq" id="WP_052257957.1">
    <property type="nucleotide sequence ID" value="NZ_CP142381.1"/>
</dbReference>
<name>A0ABS7FG90_9NEIS</name>
<keyword evidence="1" id="KW-0238">DNA-binding</keyword>
<dbReference type="SUPFAM" id="SSF51182">
    <property type="entry name" value="RmlC-like cupins"/>
    <property type="match status" value="1"/>
</dbReference>
<accession>A0ABS7FG90</accession>
<dbReference type="InterPro" id="IPR011051">
    <property type="entry name" value="RmlC_Cupin_sf"/>
</dbReference>
<keyword evidence="4" id="KW-1185">Reference proteome</keyword>
<feature type="domain" description="AraC-type arabinose-binding/dimerisation" evidence="2">
    <location>
        <begin position="133"/>
        <end position="190"/>
    </location>
</feature>
<dbReference type="GeneID" id="89685688"/>
<protein>
    <submittedName>
        <fullName evidence="3">AraC family ligand binding domain-containing protein</fullName>
    </submittedName>
</protein>
<dbReference type="EMBL" id="JAHDTB010000014">
    <property type="protein sequence ID" value="MBW8289097.1"/>
    <property type="molecule type" value="Genomic_DNA"/>
</dbReference>
<dbReference type="InterPro" id="IPR014710">
    <property type="entry name" value="RmlC-like_jellyroll"/>
</dbReference>